<proteinExistence type="predicted"/>
<evidence type="ECO:0000313" key="1">
    <source>
        <dbReference type="EMBL" id="MCR6546792.1"/>
    </source>
</evidence>
<protein>
    <submittedName>
        <fullName evidence="1">DUF5104 domain-containing protein</fullName>
    </submittedName>
</protein>
<dbReference type="Pfam" id="PF17117">
    <property type="entry name" value="DUF5104"/>
    <property type="match status" value="1"/>
</dbReference>
<dbReference type="EMBL" id="JANPWE010000011">
    <property type="protein sequence ID" value="MCR6546792.1"/>
    <property type="molecule type" value="Genomic_DNA"/>
</dbReference>
<name>A0ABT1Y7D4_9FIRM</name>
<evidence type="ECO:0000313" key="2">
    <source>
        <dbReference type="Proteomes" id="UP001524944"/>
    </source>
</evidence>
<comment type="caution">
    <text evidence="1">The sequence shown here is derived from an EMBL/GenBank/DDBJ whole genome shotgun (WGS) entry which is preliminary data.</text>
</comment>
<sequence>MTSITELIICLISYKVIYFLGKETVGPLNQWMGEKRSLMIRFDFDIKTDKDDYGLFVIDYNVDTINPDNEGGRLHVANKKIRRLE</sequence>
<keyword evidence="2" id="KW-1185">Reference proteome</keyword>
<gene>
    <name evidence="1" type="ORF">NVS47_14945</name>
</gene>
<accession>A0ABT1Y7D4</accession>
<dbReference type="InterPro" id="IPR031344">
    <property type="entry name" value="DUF5104"/>
</dbReference>
<dbReference type="Proteomes" id="UP001524944">
    <property type="component" value="Unassembled WGS sequence"/>
</dbReference>
<organism evidence="1 2">
    <name type="scientific">Dehalobacterium formicoaceticum</name>
    <dbReference type="NCBI Taxonomy" id="51515"/>
    <lineage>
        <taxon>Bacteria</taxon>
        <taxon>Bacillati</taxon>
        <taxon>Bacillota</taxon>
        <taxon>Clostridia</taxon>
        <taxon>Eubacteriales</taxon>
        <taxon>Peptococcaceae</taxon>
        <taxon>Dehalobacterium</taxon>
    </lineage>
</organism>
<reference evidence="1 2" key="1">
    <citation type="submission" date="2022-08" db="EMBL/GenBank/DDBJ databases">
        <title>Proteogenomics of the novel Dehalobacterium formicoaceticum strain EZ94 highlights a key role of methyltransferases during anaerobic dichloromethane degradation.</title>
        <authorList>
            <person name="Wasmund K."/>
        </authorList>
    </citation>
    <scope>NUCLEOTIDE SEQUENCE [LARGE SCALE GENOMIC DNA]</scope>
    <source>
        <strain evidence="1 2">EZ94</strain>
    </source>
</reference>